<dbReference type="Proteomes" id="UP000000268">
    <property type="component" value="Chromosome"/>
</dbReference>
<evidence type="ECO:0000313" key="2">
    <source>
        <dbReference type="EMBL" id="ABW26234.1"/>
    </source>
</evidence>
<dbReference type="OrthoDB" id="3981129at2"/>
<feature type="domain" description="Sulfatase-modifying factor enzyme-like" evidence="1">
    <location>
        <begin position="103"/>
        <end position="301"/>
    </location>
</feature>
<dbReference type="PANTHER" id="PTHR23150:SF19">
    <property type="entry name" value="FORMYLGLYCINE-GENERATING ENZYME"/>
    <property type="match status" value="1"/>
</dbReference>
<organism evidence="2 3">
    <name type="scientific">Acaryochloris marina (strain MBIC 11017)</name>
    <dbReference type="NCBI Taxonomy" id="329726"/>
    <lineage>
        <taxon>Bacteria</taxon>
        <taxon>Bacillati</taxon>
        <taxon>Cyanobacteriota</taxon>
        <taxon>Cyanophyceae</taxon>
        <taxon>Acaryochloridales</taxon>
        <taxon>Acaryochloridaceae</taxon>
        <taxon>Acaryochloris</taxon>
    </lineage>
</organism>
<dbReference type="InterPro" id="IPR051043">
    <property type="entry name" value="Sulfatase_Mod_Factor_Kinase"/>
</dbReference>
<dbReference type="HOGENOM" id="CLU_012431_2_4_3"/>
<gene>
    <name evidence="2" type="ordered locus">AM1_1197</name>
</gene>
<dbReference type="Gene3D" id="3.90.1580.10">
    <property type="entry name" value="paralog of FGE (formylglycine-generating enzyme)"/>
    <property type="match status" value="1"/>
</dbReference>
<dbReference type="InterPro" id="IPR042095">
    <property type="entry name" value="SUMF_sf"/>
</dbReference>
<dbReference type="eggNOG" id="COG1262">
    <property type="taxonomic scope" value="Bacteria"/>
</dbReference>
<accession>B0C3X4</accession>
<dbReference type="EMBL" id="CP000828">
    <property type="protein sequence ID" value="ABW26234.1"/>
    <property type="molecule type" value="Genomic_DNA"/>
</dbReference>
<name>B0C3X4_ACAM1</name>
<dbReference type="SUPFAM" id="SSF56436">
    <property type="entry name" value="C-type lectin-like"/>
    <property type="match status" value="1"/>
</dbReference>
<sequence length="305" mass="34448">MIKRRRFIQFAGLGSISLACSIQDKLQISKFFQSHPLAEVDLQTFEYETPEINRKGQLVGLQKLSNQLFLEPLDSKQVLNMVAVPSSQSRVRWVHSKHRNFAQARHTSAPAFFISQCPITQAQWAAVAALPKVKRELDPAPSHFQGSRRPVESISWVEAVEFCTRLSHLTGRTYRLPTEAQWEQACRAGSHTPFHTGATITSEWADYVGTYTFAGEAAGTYRRQTLDVGSFAPNAFGLHDMHGNVWEWCADRWQRTDARNTLAQRSIRGGGWLDPPERLRSTSRSGYDPNALNRTIGFRVMTVLS</sequence>
<dbReference type="InterPro" id="IPR005532">
    <property type="entry name" value="SUMF_dom"/>
</dbReference>
<proteinExistence type="predicted"/>
<dbReference type="GO" id="GO:0120147">
    <property type="term" value="F:formylglycine-generating oxidase activity"/>
    <property type="evidence" value="ECO:0007669"/>
    <property type="project" value="TreeGrafter"/>
</dbReference>
<reference evidence="2 3" key="1">
    <citation type="journal article" date="2008" name="Proc. Natl. Acad. Sci. U.S.A.">
        <title>Niche adaptation and genome expansion in the chlorophyll d-producing cyanobacterium Acaryochloris marina.</title>
        <authorList>
            <person name="Swingley W.D."/>
            <person name="Chen M."/>
            <person name="Cheung P.C."/>
            <person name="Conrad A.L."/>
            <person name="Dejesa L.C."/>
            <person name="Hao J."/>
            <person name="Honchak B.M."/>
            <person name="Karbach L.E."/>
            <person name="Kurdoglu A."/>
            <person name="Lahiri S."/>
            <person name="Mastrian S.D."/>
            <person name="Miyashita H."/>
            <person name="Page L."/>
            <person name="Ramakrishna P."/>
            <person name="Satoh S."/>
            <person name="Sattley W.M."/>
            <person name="Shimada Y."/>
            <person name="Taylor H.L."/>
            <person name="Tomo T."/>
            <person name="Tsuchiya T."/>
            <person name="Wang Z.T."/>
            <person name="Raymond J."/>
            <person name="Mimuro M."/>
            <person name="Blankenship R.E."/>
            <person name="Touchman J.W."/>
        </authorList>
    </citation>
    <scope>NUCLEOTIDE SEQUENCE [LARGE SCALE GENOMIC DNA]</scope>
    <source>
        <strain evidence="3">MBIC 11017</strain>
    </source>
</reference>
<dbReference type="STRING" id="329726.AM1_1197"/>
<dbReference type="KEGG" id="amr:AM1_1197"/>
<dbReference type="AlphaFoldDB" id="B0C3X4"/>
<dbReference type="Pfam" id="PF03781">
    <property type="entry name" value="FGE-sulfatase"/>
    <property type="match status" value="1"/>
</dbReference>
<dbReference type="PROSITE" id="PS51257">
    <property type="entry name" value="PROKAR_LIPOPROTEIN"/>
    <property type="match status" value="1"/>
</dbReference>
<evidence type="ECO:0000259" key="1">
    <source>
        <dbReference type="Pfam" id="PF03781"/>
    </source>
</evidence>
<evidence type="ECO:0000313" key="3">
    <source>
        <dbReference type="Proteomes" id="UP000000268"/>
    </source>
</evidence>
<protein>
    <recommendedName>
        <fullName evidence="1">Sulfatase-modifying factor enzyme-like domain-containing protein</fullName>
    </recommendedName>
</protein>
<dbReference type="InterPro" id="IPR016187">
    <property type="entry name" value="CTDL_fold"/>
</dbReference>
<keyword evidence="3" id="KW-1185">Reference proteome</keyword>
<dbReference type="PANTHER" id="PTHR23150">
    <property type="entry name" value="SULFATASE MODIFYING FACTOR 1, 2"/>
    <property type="match status" value="1"/>
</dbReference>